<accession>A0A0A9WV24</accession>
<keyword evidence="3" id="KW-0720">Serine protease</keyword>
<dbReference type="EMBL" id="GBHO01033241">
    <property type="protein sequence ID" value="JAG10363.1"/>
    <property type="molecule type" value="Transcribed_RNA"/>
</dbReference>
<organism evidence="6">
    <name type="scientific">Lygus hesperus</name>
    <name type="common">Western plant bug</name>
    <dbReference type="NCBI Taxonomy" id="30085"/>
    <lineage>
        <taxon>Eukaryota</taxon>
        <taxon>Metazoa</taxon>
        <taxon>Ecdysozoa</taxon>
        <taxon>Arthropoda</taxon>
        <taxon>Hexapoda</taxon>
        <taxon>Insecta</taxon>
        <taxon>Pterygota</taxon>
        <taxon>Neoptera</taxon>
        <taxon>Paraneoptera</taxon>
        <taxon>Hemiptera</taxon>
        <taxon>Heteroptera</taxon>
        <taxon>Panheteroptera</taxon>
        <taxon>Cimicomorpha</taxon>
        <taxon>Miridae</taxon>
        <taxon>Mirini</taxon>
        <taxon>Lygus</taxon>
    </lineage>
</organism>
<dbReference type="InterPro" id="IPR001254">
    <property type="entry name" value="Trypsin_dom"/>
</dbReference>
<dbReference type="InterPro" id="IPR050430">
    <property type="entry name" value="Peptidase_S1"/>
</dbReference>
<dbReference type="AlphaFoldDB" id="A0A0A9WV24"/>
<dbReference type="SMART" id="SM00020">
    <property type="entry name" value="Tryp_SPc"/>
    <property type="match status" value="1"/>
</dbReference>
<evidence type="ECO:0000256" key="1">
    <source>
        <dbReference type="ARBA" id="ARBA00022670"/>
    </source>
</evidence>
<feature type="domain" description="Peptidase S1" evidence="5">
    <location>
        <begin position="1"/>
        <end position="175"/>
    </location>
</feature>
<keyword evidence="2" id="KW-0378">Hydrolase</keyword>
<evidence type="ECO:0000256" key="2">
    <source>
        <dbReference type="ARBA" id="ARBA00022801"/>
    </source>
</evidence>
<dbReference type="GO" id="GO:0004252">
    <property type="term" value="F:serine-type endopeptidase activity"/>
    <property type="evidence" value="ECO:0007669"/>
    <property type="project" value="InterPro"/>
</dbReference>
<dbReference type="InterPro" id="IPR009003">
    <property type="entry name" value="Peptidase_S1_PA"/>
</dbReference>
<name>A0A0A9WV24_LYGHE</name>
<dbReference type="Gene3D" id="2.40.10.10">
    <property type="entry name" value="Trypsin-like serine proteases"/>
    <property type="match status" value="1"/>
</dbReference>
<dbReference type="Pfam" id="PF00089">
    <property type="entry name" value="Trypsin"/>
    <property type="match status" value="1"/>
</dbReference>
<evidence type="ECO:0000259" key="5">
    <source>
        <dbReference type="PROSITE" id="PS50240"/>
    </source>
</evidence>
<evidence type="ECO:0000313" key="6">
    <source>
        <dbReference type="EMBL" id="JAG10363.1"/>
    </source>
</evidence>
<keyword evidence="1 6" id="KW-0645">Protease</keyword>
<dbReference type="GO" id="GO:0006508">
    <property type="term" value="P:proteolysis"/>
    <property type="evidence" value="ECO:0007669"/>
    <property type="project" value="UniProtKB-KW"/>
</dbReference>
<keyword evidence="4" id="KW-1015">Disulfide bond</keyword>
<gene>
    <name evidence="6" type="primary">Prss44_0</name>
    <name evidence="6" type="ORF">CM83_19348</name>
</gene>
<evidence type="ECO:0000256" key="4">
    <source>
        <dbReference type="ARBA" id="ARBA00023157"/>
    </source>
</evidence>
<sequence>MIHPNCSFEKYLIYDFGVIFLESPFKESPTVHPFEFVSLEKLPFDLQTTDLINSNETECFVAGWGATLPDSNQHSPVSKGVRMLIISDSECADKLGRENGKFSSFQFADNAQMCSLSYGYRKNSSDCIGDSGGPFFCGIKVFGLVSYGYDCGFWDTPNVYAKLSYFVEWYATIRYREGLAYAPRSSSNVETTTPLYPPIIHNSSPPLVILLQYLIYGIIHVYVL</sequence>
<feature type="non-terminal residue" evidence="6">
    <location>
        <position position="224"/>
    </location>
</feature>
<evidence type="ECO:0000256" key="3">
    <source>
        <dbReference type="ARBA" id="ARBA00022825"/>
    </source>
</evidence>
<dbReference type="PANTHER" id="PTHR24276">
    <property type="entry name" value="POLYSERASE-RELATED"/>
    <property type="match status" value="1"/>
</dbReference>
<dbReference type="InterPro" id="IPR043504">
    <property type="entry name" value="Peptidase_S1_PA_chymotrypsin"/>
</dbReference>
<dbReference type="PROSITE" id="PS50240">
    <property type="entry name" value="TRYPSIN_DOM"/>
    <property type="match status" value="1"/>
</dbReference>
<protein>
    <submittedName>
        <fullName evidence="6">Serine protease 44</fullName>
    </submittedName>
</protein>
<reference evidence="6" key="2">
    <citation type="submission" date="2014-07" db="EMBL/GenBank/DDBJ databases">
        <authorList>
            <person name="Hull J."/>
        </authorList>
    </citation>
    <scope>NUCLEOTIDE SEQUENCE</scope>
</reference>
<dbReference type="SUPFAM" id="SSF50494">
    <property type="entry name" value="Trypsin-like serine proteases"/>
    <property type="match status" value="1"/>
</dbReference>
<dbReference type="PANTHER" id="PTHR24276:SF98">
    <property type="entry name" value="FI18310P1-RELATED"/>
    <property type="match status" value="1"/>
</dbReference>
<proteinExistence type="predicted"/>
<reference evidence="6" key="1">
    <citation type="journal article" date="2014" name="PLoS ONE">
        <title>Transcriptome-Based Identification of ABC Transporters in the Western Tarnished Plant Bug Lygus hesperus.</title>
        <authorList>
            <person name="Hull J.J."/>
            <person name="Chaney K."/>
            <person name="Geib S.M."/>
            <person name="Fabrick J.A."/>
            <person name="Brent C.S."/>
            <person name="Walsh D."/>
            <person name="Lavine L.C."/>
        </authorList>
    </citation>
    <scope>NUCLEOTIDE SEQUENCE</scope>
</reference>